<name>A0ABY2BIS6_9ACTN</name>
<proteinExistence type="inferred from homology"/>
<dbReference type="PANTHER" id="PTHR43271">
    <property type="entry name" value="BLL2771 PROTEIN"/>
    <property type="match status" value="1"/>
</dbReference>
<reference evidence="11 12" key="1">
    <citation type="journal article" date="2015" name="Stand. Genomic Sci.">
        <title>Genomic Encyclopedia of Bacterial and Archaeal Type Strains, Phase III: the genomes of soil and plant-associated and newly described type strains.</title>
        <authorList>
            <person name="Whitman W.B."/>
            <person name="Woyke T."/>
            <person name="Klenk H.P."/>
            <person name="Zhou Y."/>
            <person name="Lilburn T.G."/>
            <person name="Beck B.J."/>
            <person name="De Vos P."/>
            <person name="Vandamme P."/>
            <person name="Eisen J.A."/>
            <person name="Garrity G."/>
            <person name="Hugenholtz P."/>
            <person name="Kyrpides N.C."/>
        </authorList>
    </citation>
    <scope>NUCLEOTIDE SEQUENCE [LARGE SCALE GENOMIC DNA]</scope>
    <source>
        <strain evidence="11 12">VKM Ac-2538</strain>
    </source>
</reference>
<dbReference type="PROSITE" id="PS00216">
    <property type="entry name" value="SUGAR_TRANSPORT_1"/>
    <property type="match status" value="1"/>
</dbReference>
<evidence type="ECO:0000256" key="8">
    <source>
        <dbReference type="SAM" id="MobiDB-lite"/>
    </source>
</evidence>
<evidence type="ECO:0000256" key="3">
    <source>
        <dbReference type="ARBA" id="ARBA00022448"/>
    </source>
</evidence>
<dbReference type="InterPro" id="IPR036259">
    <property type="entry name" value="MFS_trans_sf"/>
</dbReference>
<dbReference type="InterPro" id="IPR011701">
    <property type="entry name" value="MFS"/>
</dbReference>
<feature type="transmembrane region" description="Helical" evidence="9">
    <location>
        <begin position="87"/>
        <end position="106"/>
    </location>
</feature>
<gene>
    <name evidence="11" type="ORF">EV644_107131</name>
</gene>
<dbReference type="InterPro" id="IPR005829">
    <property type="entry name" value="Sugar_transporter_CS"/>
</dbReference>
<dbReference type="PROSITE" id="PS50850">
    <property type="entry name" value="MFS"/>
    <property type="match status" value="1"/>
</dbReference>
<keyword evidence="7 9" id="KW-0472">Membrane</keyword>
<feature type="domain" description="Major facilitator superfamily (MFS) profile" evidence="10">
    <location>
        <begin position="17"/>
        <end position="398"/>
    </location>
</feature>
<keyword evidence="12" id="KW-1185">Reference proteome</keyword>
<sequence length="425" mass="42788">MPEATVAQTGYRPGEAGYRRLSVALFAAGLATFAMLYSTQPLLPELARVFQVSPSQSAFSVSLATLGLGLALLVAGPVSEVLGRTKLMRWSVAVAAAIAVLCTLAPNWTTLLALRGVQGIALAGLPAVAMAYLREEVHADSHARASGLYIAGTAVGGMTGRLVAGGLADLGGWRAALGGIALLGVICAVLVLVLLPDSRNFTRATPNRQTIRVLKDPALLALYGIAATAMGAFVAIYNATGFRLAGAPYGLGPGLAGLVFAVYLVGSASSATAGRLADSFGRRAVVPIGCLVTLTGVAITLAEPLPIVILGLAVMTAGFFAVHGVASGWVAVRAHAGGGGTGQAASLYLFAYYLGSSVFGGLAGTAWTHAAWPGVAAEAGALLLLTLVLALLLRRVPSRAADSASQPGAPSQRGAPSQPGAKLAG</sequence>
<evidence type="ECO:0000256" key="4">
    <source>
        <dbReference type="ARBA" id="ARBA00022475"/>
    </source>
</evidence>
<evidence type="ECO:0000256" key="9">
    <source>
        <dbReference type="SAM" id="Phobius"/>
    </source>
</evidence>
<feature type="transmembrane region" description="Helical" evidence="9">
    <location>
        <begin position="308"/>
        <end position="332"/>
    </location>
</feature>
<feature type="transmembrane region" description="Helical" evidence="9">
    <location>
        <begin position="284"/>
        <end position="302"/>
    </location>
</feature>
<comment type="similarity">
    <text evidence="2">Belongs to the major facilitator superfamily.</text>
</comment>
<feature type="transmembrane region" description="Helical" evidence="9">
    <location>
        <begin position="176"/>
        <end position="196"/>
    </location>
</feature>
<comment type="caution">
    <text evidence="11">The sequence shown here is derived from an EMBL/GenBank/DDBJ whole genome shotgun (WGS) entry which is preliminary data.</text>
</comment>
<keyword evidence="6 9" id="KW-1133">Transmembrane helix</keyword>
<feature type="transmembrane region" description="Helical" evidence="9">
    <location>
        <begin position="217"/>
        <end position="237"/>
    </location>
</feature>
<evidence type="ECO:0000256" key="2">
    <source>
        <dbReference type="ARBA" id="ARBA00008335"/>
    </source>
</evidence>
<keyword evidence="3" id="KW-0813">Transport</keyword>
<feature type="transmembrane region" description="Helical" evidence="9">
    <location>
        <begin position="112"/>
        <end position="133"/>
    </location>
</feature>
<evidence type="ECO:0000256" key="1">
    <source>
        <dbReference type="ARBA" id="ARBA00004651"/>
    </source>
</evidence>
<evidence type="ECO:0000256" key="5">
    <source>
        <dbReference type="ARBA" id="ARBA00022692"/>
    </source>
</evidence>
<feature type="transmembrane region" description="Helical" evidence="9">
    <location>
        <begin position="249"/>
        <end position="272"/>
    </location>
</feature>
<feature type="region of interest" description="Disordered" evidence="8">
    <location>
        <begin position="400"/>
        <end position="425"/>
    </location>
</feature>
<dbReference type="PANTHER" id="PTHR43271:SF1">
    <property type="entry name" value="INNER MEMBRANE TRANSPORT PROTEIN YNFM"/>
    <property type="match status" value="1"/>
</dbReference>
<feature type="transmembrane region" description="Helical" evidence="9">
    <location>
        <begin position="145"/>
        <end position="164"/>
    </location>
</feature>
<keyword evidence="5 9" id="KW-0812">Transmembrane</keyword>
<comment type="subcellular location">
    <subcellularLocation>
        <location evidence="1">Cell membrane</location>
        <topology evidence="1">Multi-pass membrane protein</topology>
    </subcellularLocation>
</comment>
<feature type="transmembrane region" description="Helical" evidence="9">
    <location>
        <begin position="344"/>
        <end position="364"/>
    </location>
</feature>
<feature type="transmembrane region" description="Helical" evidence="9">
    <location>
        <begin position="58"/>
        <end position="75"/>
    </location>
</feature>
<organism evidence="11 12">
    <name type="scientific">Kribbella orskensis</name>
    <dbReference type="NCBI Taxonomy" id="2512216"/>
    <lineage>
        <taxon>Bacteria</taxon>
        <taxon>Bacillati</taxon>
        <taxon>Actinomycetota</taxon>
        <taxon>Actinomycetes</taxon>
        <taxon>Propionibacteriales</taxon>
        <taxon>Kribbellaceae</taxon>
        <taxon>Kribbella</taxon>
    </lineage>
</organism>
<dbReference type="InterPro" id="IPR020846">
    <property type="entry name" value="MFS_dom"/>
</dbReference>
<keyword evidence="4" id="KW-1003">Cell membrane</keyword>
<evidence type="ECO:0000313" key="11">
    <source>
        <dbReference type="EMBL" id="TCO21809.1"/>
    </source>
</evidence>
<accession>A0ABY2BIS6</accession>
<dbReference type="Gene3D" id="1.20.1250.20">
    <property type="entry name" value="MFS general substrate transporter like domains"/>
    <property type="match status" value="1"/>
</dbReference>
<dbReference type="SUPFAM" id="SSF103473">
    <property type="entry name" value="MFS general substrate transporter"/>
    <property type="match status" value="1"/>
</dbReference>
<evidence type="ECO:0000259" key="10">
    <source>
        <dbReference type="PROSITE" id="PS50850"/>
    </source>
</evidence>
<feature type="transmembrane region" description="Helical" evidence="9">
    <location>
        <begin position="21"/>
        <end position="38"/>
    </location>
</feature>
<dbReference type="Proteomes" id="UP000295818">
    <property type="component" value="Unassembled WGS sequence"/>
</dbReference>
<dbReference type="Pfam" id="PF07690">
    <property type="entry name" value="MFS_1"/>
    <property type="match status" value="1"/>
</dbReference>
<evidence type="ECO:0000256" key="6">
    <source>
        <dbReference type="ARBA" id="ARBA00022989"/>
    </source>
</evidence>
<evidence type="ECO:0000256" key="7">
    <source>
        <dbReference type="ARBA" id="ARBA00023136"/>
    </source>
</evidence>
<evidence type="ECO:0000313" key="12">
    <source>
        <dbReference type="Proteomes" id="UP000295818"/>
    </source>
</evidence>
<dbReference type="CDD" id="cd17324">
    <property type="entry name" value="MFS_NepI_like"/>
    <property type="match status" value="1"/>
</dbReference>
<dbReference type="EMBL" id="SLWM01000007">
    <property type="protein sequence ID" value="TCO21809.1"/>
    <property type="molecule type" value="Genomic_DNA"/>
</dbReference>
<feature type="transmembrane region" description="Helical" evidence="9">
    <location>
        <begin position="370"/>
        <end position="393"/>
    </location>
</feature>
<protein>
    <submittedName>
        <fullName evidence="11">YNFM family putative membrane transporter</fullName>
    </submittedName>
</protein>